<evidence type="ECO:0000256" key="3">
    <source>
        <dbReference type="ARBA" id="ARBA00022723"/>
    </source>
</evidence>
<feature type="zinc finger region" description="CR-type" evidence="13">
    <location>
        <begin position="132"/>
        <end position="210"/>
    </location>
</feature>
<dbReference type="PROSITE" id="PS50076">
    <property type="entry name" value="DNAJ_2"/>
    <property type="match status" value="1"/>
</dbReference>
<dbReference type="AlphaFoldDB" id="A0A0R2UFV2"/>
<dbReference type="InterPro" id="IPR036410">
    <property type="entry name" value="HSP_DnaJ_Cys-rich_dom_sf"/>
</dbReference>
<protein>
    <recommendedName>
        <fullName evidence="11 12">Chaperone protein DnaJ</fullName>
    </recommendedName>
</protein>
<evidence type="ECO:0000256" key="8">
    <source>
        <dbReference type="ARBA" id="ARBA00023186"/>
    </source>
</evidence>
<gene>
    <name evidence="12" type="primary">dnaJ</name>
    <name evidence="16" type="ORF">ABS10_05430</name>
</gene>
<keyword evidence="8 12" id="KW-0143">Chaperone</keyword>
<evidence type="ECO:0000259" key="14">
    <source>
        <dbReference type="PROSITE" id="PS50076"/>
    </source>
</evidence>
<dbReference type="Pfam" id="PF00226">
    <property type="entry name" value="DnaJ"/>
    <property type="match status" value="1"/>
</dbReference>
<evidence type="ECO:0000256" key="1">
    <source>
        <dbReference type="ARBA" id="ARBA00022490"/>
    </source>
</evidence>
<dbReference type="Pfam" id="PF01556">
    <property type="entry name" value="DnaJ_C"/>
    <property type="match status" value="1"/>
</dbReference>
<keyword evidence="2 12" id="KW-0235">DNA replication</keyword>
<dbReference type="GO" id="GO:0031072">
    <property type="term" value="F:heat shock protein binding"/>
    <property type="evidence" value="ECO:0007669"/>
    <property type="project" value="InterPro"/>
</dbReference>
<dbReference type="InterPro" id="IPR012724">
    <property type="entry name" value="DnaJ"/>
</dbReference>
<dbReference type="PANTHER" id="PTHR43096">
    <property type="entry name" value="DNAJ HOMOLOG 1, MITOCHONDRIAL-RELATED"/>
    <property type="match status" value="1"/>
</dbReference>
<keyword evidence="6 12" id="KW-0862">Zinc</keyword>
<dbReference type="InterPro" id="IPR008971">
    <property type="entry name" value="HSP40/DnaJ_pept-bd"/>
</dbReference>
<evidence type="ECO:0000256" key="12">
    <source>
        <dbReference type="HAMAP-Rule" id="MF_01152"/>
    </source>
</evidence>
<dbReference type="Pfam" id="PF00684">
    <property type="entry name" value="DnaJ_CXXCXGXG"/>
    <property type="match status" value="1"/>
</dbReference>
<evidence type="ECO:0000256" key="2">
    <source>
        <dbReference type="ARBA" id="ARBA00022705"/>
    </source>
</evidence>
<dbReference type="PANTHER" id="PTHR43096:SF48">
    <property type="entry name" value="CHAPERONE PROTEIN DNAJ"/>
    <property type="match status" value="1"/>
</dbReference>
<dbReference type="GO" id="GO:0051082">
    <property type="term" value="F:unfolded protein binding"/>
    <property type="evidence" value="ECO:0007669"/>
    <property type="project" value="UniProtKB-UniRule"/>
</dbReference>
<dbReference type="NCBIfam" id="TIGR02349">
    <property type="entry name" value="DnaJ_bact"/>
    <property type="match status" value="1"/>
</dbReference>
<proteinExistence type="inferred from homology"/>
<organism evidence="16 17">
    <name type="scientific">SAR86 cluster bacterium BACL1 MAG-120820-bin45</name>
    <dbReference type="NCBI Taxonomy" id="1655612"/>
    <lineage>
        <taxon>Bacteria</taxon>
        <taxon>Pseudomonadati</taxon>
        <taxon>Pseudomonadota</taxon>
        <taxon>Gammaproteobacteria</taxon>
        <taxon>SAR86 cluster</taxon>
    </lineage>
</organism>
<keyword evidence="1 12" id="KW-0963">Cytoplasm</keyword>
<dbReference type="CDD" id="cd10719">
    <property type="entry name" value="DnaJ_zf"/>
    <property type="match status" value="1"/>
</dbReference>
<feature type="binding site" evidence="12">
    <location>
        <position position="145"/>
    </location>
    <ligand>
        <name>Zn(2+)</name>
        <dbReference type="ChEBI" id="CHEBI:29105"/>
        <label>1</label>
    </ligand>
</feature>
<dbReference type="PROSITE" id="PS00636">
    <property type="entry name" value="DNAJ_1"/>
    <property type="match status" value="1"/>
</dbReference>
<dbReference type="SUPFAM" id="SSF57938">
    <property type="entry name" value="DnaJ/Hsp40 cysteine-rich domain"/>
    <property type="match status" value="1"/>
</dbReference>
<keyword evidence="7 12" id="KW-0346">Stress response</keyword>
<comment type="domain">
    <text evidence="12">The J domain is necessary and sufficient to stimulate DnaK ATPase activity. Zinc center 1 plays an important role in the autonomous, DnaK-independent chaperone activity of DnaJ. Zinc center 2 is essential for interaction with DnaK and for DnaJ activity.</text>
</comment>
<dbReference type="SMART" id="SM00271">
    <property type="entry name" value="DnaJ"/>
    <property type="match status" value="1"/>
</dbReference>
<evidence type="ECO:0000313" key="17">
    <source>
        <dbReference type="Proteomes" id="UP000051027"/>
    </source>
</evidence>
<feature type="binding site" evidence="12">
    <location>
        <position position="187"/>
    </location>
    <ligand>
        <name>Zn(2+)</name>
        <dbReference type="ChEBI" id="CHEBI:29105"/>
        <label>2</label>
    </ligand>
</feature>
<comment type="caution">
    <text evidence="16">The sequence shown here is derived from an EMBL/GenBank/DDBJ whole genome shotgun (WGS) entry which is preliminary data.</text>
</comment>
<comment type="function">
    <text evidence="9 12">Participates actively in the response to hyperosmotic and heat shock by preventing the aggregation of stress-denatured proteins and by disaggregating proteins, also in an autonomous, DnaK-independent fashion. Unfolded proteins bind initially to DnaJ; upon interaction with the DnaJ-bound protein, DnaK hydrolyzes its bound ATP, resulting in the formation of a stable complex. GrpE releases ADP from DnaK; ATP binding to DnaK triggers the release of the substrate protein, thus completing the reaction cycle. Several rounds of ATP-dependent interactions between DnaJ, DnaK and GrpE are required for fully efficient folding. Also involved, together with DnaK and GrpE, in the DNA replication of plasmids through activation of initiation proteins.</text>
</comment>
<dbReference type="EMBL" id="LICS01000010">
    <property type="protein sequence ID" value="KRO95997.1"/>
    <property type="molecule type" value="Genomic_DNA"/>
</dbReference>
<feature type="domain" description="J" evidence="14">
    <location>
        <begin position="5"/>
        <end position="70"/>
    </location>
</feature>
<dbReference type="InterPro" id="IPR001305">
    <property type="entry name" value="HSP_DnaJ_Cys-rich_dom"/>
</dbReference>
<dbReference type="FunFam" id="2.60.260.20:FF:000005">
    <property type="entry name" value="Chaperone protein dnaJ 1, mitochondrial"/>
    <property type="match status" value="1"/>
</dbReference>
<comment type="subunit">
    <text evidence="12">Homodimer.</text>
</comment>
<evidence type="ECO:0000256" key="10">
    <source>
        <dbReference type="ARBA" id="ARBA00061004"/>
    </source>
</evidence>
<feature type="binding site" evidence="12">
    <location>
        <position position="162"/>
    </location>
    <ligand>
        <name>Zn(2+)</name>
        <dbReference type="ChEBI" id="CHEBI:29105"/>
        <label>2</label>
    </ligand>
</feature>
<evidence type="ECO:0000256" key="11">
    <source>
        <dbReference type="ARBA" id="ARBA00067609"/>
    </source>
</evidence>
<dbReference type="GO" id="GO:0005524">
    <property type="term" value="F:ATP binding"/>
    <property type="evidence" value="ECO:0007669"/>
    <property type="project" value="InterPro"/>
</dbReference>
<feature type="repeat" description="CXXCXGXG motif" evidence="12">
    <location>
        <begin position="162"/>
        <end position="169"/>
    </location>
</feature>
<dbReference type="SUPFAM" id="SSF46565">
    <property type="entry name" value="Chaperone J-domain"/>
    <property type="match status" value="1"/>
</dbReference>
<dbReference type="FunFam" id="1.10.287.110:FF:000034">
    <property type="entry name" value="Chaperone protein DnaJ"/>
    <property type="match status" value="1"/>
</dbReference>
<dbReference type="STRING" id="1655612.ABS10_05430"/>
<dbReference type="InterPro" id="IPR018253">
    <property type="entry name" value="DnaJ_domain_CS"/>
</dbReference>
<feature type="binding site" evidence="12">
    <location>
        <position position="184"/>
    </location>
    <ligand>
        <name>Zn(2+)</name>
        <dbReference type="ChEBI" id="CHEBI:29105"/>
        <label>2</label>
    </ligand>
</feature>
<dbReference type="SUPFAM" id="SSF49493">
    <property type="entry name" value="HSP40/DnaJ peptide-binding domain"/>
    <property type="match status" value="2"/>
</dbReference>
<reference evidence="16 17" key="1">
    <citation type="submission" date="2015-10" db="EMBL/GenBank/DDBJ databases">
        <title>Metagenome-Assembled Genomes uncover a global brackish microbiome.</title>
        <authorList>
            <person name="Hugerth L.W."/>
            <person name="Larsson J."/>
            <person name="Alneberg J."/>
            <person name="Lindh M.V."/>
            <person name="Legrand C."/>
            <person name="Pinhassi J."/>
            <person name="Andersson A.F."/>
        </authorList>
    </citation>
    <scope>NUCLEOTIDE SEQUENCE [LARGE SCALE GENOMIC DNA]</scope>
    <source>
        <strain evidence="16">BACL1 MAG-120820-bin45</strain>
    </source>
</reference>
<comment type="cofactor">
    <cofactor evidence="12">
        <name>Zn(2+)</name>
        <dbReference type="ChEBI" id="CHEBI:29105"/>
    </cofactor>
    <text evidence="12">Binds 2 Zn(2+) ions per monomer.</text>
</comment>
<evidence type="ECO:0000256" key="6">
    <source>
        <dbReference type="ARBA" id="ARBA00022833"/>
    </source>
</evidence>
<feature type="repeat" description="CXXCXGXG motif" evidence="12">
    <location>
        <begin position="198"/>
        <end position="205"/>
    </location>
</feature>
<dbReference type="HAMAP" id="MF_01152">
    <property type="entry name" value="DnaJ"/>
    <property type="match status" value="1"/>
</dbReference>
<keyword evidence="5 12" id="KW-0863">Zinc-finger</keyword>
<dbReference type="InterPro" id="IPR001623">
    <property type="entry name" value="DnaJ_domain"/>
</dbReference>
<name>A0A0R2UFV2_9GAMM</name>
<evidence type="ECO:0000256" key="5">
    <source>
        <dbReference type="ARBA" id="ARBA00022771"/>
    </source>
</evidence>
<dbReference type="Gene3D" id="2.60.260.20">
    <property type="entry name" value="Urease metallochaperone UreE, N-terminal domain"/>
    <property type="match status" value="2"/>
</dbReference>
<keyword evidence="3 12" id="KW-0479">Metal-binding</keyword>
<comment type="similarity">
    <text evidence="10 12">Belongs to the DnaJ family.</text>
</comment>
<evidence type="ECO:0000256" key="9">
    <source>
        <dbReference type="ARBA" id="ARBA00053423"/>
    </source>
</evidence>
<dbReference type="PRINTS" id="PR00625">
    <property type="entry name" value="JDOMAIN"/>
</dbReference>
<evidence type="ECO:0000256" key="4">
    <source>
        <dbReference type="ARBA" id="ARBA00022737"/>
    </source>
</evidence>
<sequence>MAQRDYYEVLGVSQTASGPELKKAFKKLAMKYHPDRNPDDPQADTKFKEAAEAYEVLSDPGKKSTYDQYGHAGVQGMGGGAGSGFQDFDVGDIFGDIFGDVFGGRRSSSRRSARGQDLQYNLDLSLKEAILGVKKTIKIPIHKSCGDCSGSGAKPGSSPVKCSQCNGQGQVRMQQGFFSVQQPCNACRGEGQIIKDHCGACRGAGVTEETKSLSVSIPAGVDNGDKVRLTGEGSATRGGSPGDLYVAIQVKANNIFERDGRDLYFEAPIPFEIAILGGTIYVPGLESKIALKIPTYTQTGKIFRIKGKGAASVRDSRRGDLMCRVIVETPVNLSNAQLKIFKEFTDSLQSNKHYPMKESFKKSSDSFHQE</sequence>
<feature type="repeat" description="CXXCXGXG motif" evidence="12">
    <location>
        <begin position="145"/>
        <end position="152"/>
    </location>
</feature>
<feature type="repeat" description="CXXCXGXG motif" evidence="12">
    <location>
        <begin position="184"/>
        <end position="191"/>
    </location>
</feature>
<dbReference type="Gene3D" id="2.10.230.10">
    <property type="entry name" value="Heat shock protein DnaJ, cysteine-rich domain"/>
    <property type="match status" value="1"/>
</dbReference>
<dbReference type="GO" id="GO:0008270">
    <property type="term" value="F:zinc ion binding"/>
    <property type="evidence" value="ECO:0007669"/>
    <property type="project" value="UniProtKB-UniRule"/>
</dbReference>
<dbReference type="CDD" id="cd06257">
    <property type="entry name" value="DnaJ"/>
    <property type="match status" value="1"/>
</dbReference>
<evidence type="ECO:0000313" key="16">
    <source>
        <dbReference type="EMBL" id="KRO95997.1"/>
    </source>
</evidence>
<dbReference type="GO" id="GO:0009408">
    <property type="term" value="P:response to heat"/>
    <property type="evidence" value="ECO:0007669"/>
    <property type="project" value="InterPro"/>
</dbReference>
<comment type="subcellular location">
    <subcellularLocation>
        <location evidence="12">Cytoplasm</location>
    </subcellularLocation>
</comment>
<dbReference type="FunFam" id="2.10.230.10:FF:000002">
    <property type="entry name" value="Molecular chaperone DnaJ"/>
    <property type="match status" value="1"/>
</dbReference>
<dbReference type="NCBIfam" id="NF008035">
    <property type="entry name" value="PRK10767.1"/>
    <property type="match status" value="1"/>
</dbReference>
<dbReference type="GO" id="GO:0005737">
    <property type="term" value="C:cytoplasm"/>
    <property type="evidence" value="ECO:0007669"/>
    <property type="project" value="UniProtKB-SubCell"/>
</dbReference>
<dbReference type="GO" id="GO:0042026">
    <property type="term" value="P:protein refolding"/>
    <property type="evidence" value="ECO:0007669"/>
    <property type="project" value="TreeGrafter"/>
</dbReference>
<feature type="binding site" evidence="12">
    <location>
        <position position="201"/>
    </location>
    <ligand>
        <name>Zn(2+)</name>
        <dbReference type="ChEBI" id="CHEBI:29105"/>
        <label>1</label>
    </ligand>
</feature>
<dbReference type="Proteomes" id="UP000051027">
    <property type="component" value="Unassembled WGS sequence"/>
</dbReference>
<feature type="domain" description="CR-type" evidence="15">
    <location>
        <begin position="132"/>
        <end position="210"/>
    </location>
</feature>
<dbReference type="GO" id="GO:0006260">
    <property type="term" value="P:DNA replication"/>
    <property type="evidence" value="ECO:0007669"/>
    <property type="project" value="UniProtKB-KW"/>
</dbReference>
<keyword evidence="4 12" id="KW-0677">Repeat</keyword>
<evidence type="ECO:0000256" key="7">
    <source>
        <dbReference type="ARBA" id="ARBA00023016"/>
    </source>
</evidence>
<accession>A0A0R2UFV2</accession>
<feature type="binding site" evidence="12">
    <location>
        <position position="165"/>
    </location>
    <ligand>
        <name>Zn(2+)</name>
        <dbReference type="ChEBI" id="CHEBI:29105"/>
        <label>2</label>
    </ligand>
</feature>
<dbReference type="CDD" id="cd10747">
    <property type="entry name" value="DnaJ_C"/>
    <property type="match status" value="1"/>
</dbReference>
<dbReference type="InterPro" id="IPR036869">
    <property type="entry name" value="J_dom_sf"/>
</dbReference>
<dbReference type="Gene3D" id="1.10.287.110">
    <property type="entry name" value="DnaJ domain"/>
    <property type="match status" value="1"/>
</dbReference>
<dbReference type="InterPro" id="IPR002939">
    <property type="entry name" value="DnaJ_C"/>
</dbReference>
<evidence type="ECO:0000259" key="15">
    <source>
        <dbReference type="PROSITE" id="PS51188"/>
    </source>
</evidence>
<feature type="binding site" evidence="12">
    <location>
        <position position="198"/>
    </location>
    <ligand>
        <name>Zn(2+)</name>
        <dbReference type="ChEBI" id="CHEBI:29105"/>
        <label>1</label>
    </ligand>
</feature>
<evidence type="ECO:0000256" key="13">
    <source>
        <dbReference type="PROSITE-ProRule" id="PRU00546"/>
    </source>
</evidence>
<dbReference type="PROSITE" id="PS51188">
    <property type="entry name" value="ZF_CR"/>
    <property type="match status" value="1"/>
</dbReference>
<feature type="binding site" evidence="12">
    <location>
        <position position="148"/>
    </location>
    <ligand>
        <name>Zn(2+)</name>
        <dbReference type="ChEBI" id="CHEBI:29105"/>
        <label>1</label>
    </ligand>
</feature>